<sequence>MTGCTAMCDAAGDLEEGLCAGAGCFQAAIPGGVWAAEIELGSFLNYTFVSDFDRCGYAFLVEESGFNFLERNLVDLEGVDKVPVVVDWVARNGSCEATRGGGGYACLSGNSRCVSIGNNGDGYRCVCEEGYEGNAYLVDGCQGMEMIGF</sequence>
<comment type="caution">
    <text evidence="1">The sequence shown here is derived from an EMBL/GenBank/DDBJ whole genome shotgun (WGS) entry which is preliminary data.</text>
</comment>
<accession>A0A8X8Z394</accession>
<evidence type="ECO:0000313" key="1">
    <source>
        <dbReference type="EMBL" id="KAG6390266.1"/>
    </source>
</evidence>
<evidence type="ECO:0008006" key="3">
    <source>
        <dbReference type="Google" id="ProtNLM"/>
    </source>
</evidence>
<dbReference type="Proteomes" id="UP000298416">
    <property type="component" value="Unassembled WGS sequence"/>
</dbReference>
<organism evidence="1">
    <name type="scientific">Salvia splendens</name>
    <name type="common">Scarlet sage</name>
    <dbReference type="NCBI Taxonomy" id="180675"/>
    <lineage>
        <taxon>Eukaryota</taxon>
        <taxon>Viridiplantae</taxon>
        <taxon>Streptophyta</taxon>
        <taxon>Embryophyta</taxon>
        <taxon>Tracheophyta</taxon>
        <taxon>Spermatophyta</taxon>
        <taxon>Magnoliopsida</taxon>
        <taxon>eudicotyledons</taxon>
        <taxon>Gunneridae</taxon>
        <taxon>Pentapetalae</taxon>
        <taxon>asterids</taxon>
        <taxon>lamiids</taxon>
        <taxon>Lamiales</taxon>
        <taxon>Lamiaceae</taxon>
        <taxon>Nepetoideae</taxon>
        <taxon>Mentheae</taxon>
        <taxon>Salviinae</taxon>
        <taxon>Salvia</taxon>
        <taxon>Salvia subgen. Calosphace</taxon>
        <taxon>core Calosphace</taxon>
    </lineage>
</organism>
<keyword evidence="2" id="KW-1185">Reference proteome</keyword>
<reference evidence="1" key="1">
    <citation type="submission" date="2018-01" db="EMBL/GenBank/DDBJ databases">
        <authorList>
            <person name="Mao J.F."/>
        </authorList>
    </citation>
    <scope>NUCLEOTIDE SEQUENCE</scope>
    <source>
        <strain evidence="1">Huo1</strain>
        <tissue evidence="1">Leaf</tissue>
    </source>
</reference>
<protein>
    <recommendedName>
        <fullName evidence="3">EGF-like domain-containing protein</fullName>
    </recommendedName>
</protein>
<reference evidence="1" key="2">
    <citation type="submission" date="2020-08" db="EMBL/GenBank/DDBJ databases">
        <title>Plant Genome Project.</title>
        <authorList>
            <person name="Zhang R.-G."/>
        </authorList>
    </citation>
    <scope>NUCLEOTIDE SEQUENCE</scope>
    <source>
        <strain evidence="1">Huo1</strain>
        <tissue evidence="1">Leaf</tissue>
    </source>
</reference>
<name>A0A8X8Z394_SALSN</name>
<evidence type="ECO:0000313" key="2">
    <source>
        <dbReference type="Proteomes" id="UP000298416"/>
    </source>
</evidence>
<gene>
    <name evidence="1" type="ORF">SASPL_147998</name>
</gene>
<dbReference type="EMBL" id="PNBA02000019">
    <property type="protein sequence ID" value="KAG6390266.1"/>
    <property type="molecule type" value="Genomic_DNA"/>
</dbReference>
<proteinExistence type="predicted"/>
<dbReference type="AlphaFoldDB" id="A0A8X8Z394"/>
<dbReference type="PANTHER" id="PTHR33491">
    <property type="entry name" value="OSJNBA0016N04.9 PROTEIN"/>
    <property type="match status" value="1"/>
</dbReference>